<dbReference type="InterPro" id="IPR016195">
    <property type="entry name" value="Pol/histidinol_Pase-like"/>
</dbReference>
<evidence type="ECO:0000313" key="6">
    <source>
        <dbReference type="Proteomes" id="UP000242287"/>
    </source>
</evidence>
<dbReference type="PANTHER" id="PTHR13031">
    <property type="entry name" value="RIBONUCLEASE P SUBUNIT P30"/>
    <property type="match status" value="1"/>
</dbReference>
<dbReference type="AlphaFoldDB" id="A0A2A9N6I1"/>
<feature type="compositionally biased region" description="Basic and acidic residues" evidence="4">
    <location>
        <begin position="335"/>
        <end position="345"/>
    </location>
</feature>
<name>A0A2A9N6I1_9AGAR</name>
<dbReference type="Pfam" id="PF01876">
    <property type="entry name" value="RNase_P_p30"/>
    <property type="match status" value="1"/>
</dbReference>
<dbReference type="EMBL" id="KZ302317">
    <property type="protein sequence ID" value="PFH45655.1"/>
    <property type="molecule type" value="Genomic_DNA"/>
</dbReference>
<protein>
    <recommendedName>
        <fullName evidence="7">PHP domain-like protein</fullName>
    </recommendedName>
</protein>
<feature type="region of interest" description="Disordered" evidence="4">
    <location>
        <begin position="311"/>
        <end position="401"/>
    </location>
</feature>
<gene>
    <name evidence="5" type="ORF">AMATHDRAFT_77964</name>
</gene>
<feature type="compositionally biased region" description="Polar residues" evidence="4">
    <location>
        <begin position="392"/>
        <end position="401"/>
    </location>
</feature>
<dbReference type="GO" id="GO:0005655">
    <property type="term" value="C:nucleolar ribonuclease P complex"/>
    <property type="evidence" value="ECO:0007669"/>
    <property type="project" value="TreeGrafter"/>
</dbReference>
<dbReference type="PANTHER" id="PTHR13031:SF0">
    <property type="entry name" value="RIBONUCLEASE P PROTEIN SUBUNIT P30"/>
    <property type="match status" value="1"/>
</dbReference>
<comment type="subcellular location">
    <subcellularLocation>
        <location evidence="1">Nucleus</location>
    </subcellularLocation>
</comment>
<evidence type="ECO:0000256" key="2">
    <source>
        <dbReference type="ARBA" id="ARBA00007331"/>
    </source>
</evidence>
<keyword evidence="6" id="KW-1185">Reference proteome</keyword>
<evidence type="ECO:0000256" key="4">
    <source>
        <dbReference type="SAM" id="MobiDB-lite"/>
    </source>
</evidence>
<evidence type="ECO:0008006" key="7">
    <source>
        <dbReference type="Google" id="ProtNLM"/>
    </source>
</evidence>
<dbReference type="Gene3D" id="3.20.20.140">
    <property type="entry name" value="Metal-dependent hydrolases"/>
    <property type="match status" value="1"/>
</dbReference>
<comment type="similarity">
    <text evidence="2">Belongs to the eukaryotic/archaeal RNase P protein component 3 family.</text>
</comment>
<sequence length="401" mass="43870">MFFDLNVPVPNILQSSTGKAKQQNVQSGATDVTTFSAAQINALDARIDLLIHLGYTVLAFTQTIHKRLDTRFHVNVLNPLLTQLKKRPGILYLKRLNIVLDEDSEKGFGLINANVNFCNGYDLLSLTPTTQATFSLACLTHTQPSQLTTHIISLPLTLPRLNFYLKHTLIRTALRNGAVFEIDYVGSIGGEFASILHDTGYAELGPGAKRNWWASARELVRVTKSRNIIVSSGAVKDADLRAAKDVANLITLLGMTQDAAHNTLTKTPKGVTLRAQTRKTYRAVMSEPKMIIPDGSMELLRAFVAQTTMDKEAMEEDRGDQQPEELSQTVPTVPDESKKRVREDTNAETAPVAGAGQKGPGPEKVAVKGQAPGQQPVTTGPTRKKRKKNNKPLESSVGSEH</sequence>
<dbReference type="OrthoDB" id="17948at2759"/>
<reference evidence="5 6" key="1">
    <citation type="submission" date="2014-02" db="EMBL/GenBank/DDBJ databases">
        <title>Transposable element dynamics among asymbiotic and ectomycorrhizal Amanita fungi.</title>
        <authorList>
            <consortium name="DOE Joint Genome Institute"/>
            <person name="Hess J."/>
            <person name="Skrede I."/>
            <person name="Wolfe B."/>
            <person name="LaButti K."/>
            <person name="Ohm R.A."/>
            <person name="Grigoriev I.V."/>
            <person name="Pringle A."/>
        </authorList>
    </citation>
    <scope>NUCLEOTIDE SEQUENCE [LARGE SCALE GENOMIC DNA]</scope>
    <source>
        <strain evidence="5 6">SKay4041</strain>
    </source>
</reference>
<dbReference type="GO" id="GO:0003723">
    <property type="term" value="F:RNA binding"/>
    <property type="evidence" value="ECO:0007669"/>
    <property type="project" value="TreeGrafter"/>
</dbReference>
<dbReference type="InterPro" id="IPR002738">
    <property type="entry name" value="RNase_P_p30"/>
</dbReference>
<dbReference type="GO" id="GO:0008033">
    <property type="term" value="P:tRNA processing"/>
    <property type="evidence" value="ECO:0007669"/>
    <property type="project" value="UniProtKB-KW"/>
</dbReference>
<accession>A0A2A9N6I1</accession>
<evidence type="ECO:0000256" key="3">
    <source>
        <dbReference type="ARBA" id="ARBA00022694"/>
    </source>
</evidence>
<organism evidence="5 6">
    <name type="scientific">Amanita thiersii Skay4041</name>
    <dbReference type="NCBI Taxonomy" id="703135"/>
    <lineage>
        <taxon>Eukaryota</taxon>
        <taxon>Fungi</taxon>
        <taxon>Dikarya</taxon>
        <taxon>Basidiomycota</taxon>
        <taxon>Agaricomycotina</taxon>
        <taxon>Agaricomycetes</taxon>
        <taxon>Agaricomycetidae</taxon>
        <taxon>Agaricales</taxon>
        <taxon>Pluteineae</taxon>
        <taxon>Amanitaceae</taxon>
        <taxon>Amanita</taxon>
    </lineage>
</organism>
<keyword evidence="3" id="KW-0819">tRNA processing</keyword>
<evidence type="ECO:0000256" key="1">
    <source>
        <dbReference type="ARBA" id="ARBA00004123"/>
    </source>
</evidence>
<evidence type="ECO:0000313" key="5">
    <source>
        <dbReference type="EMBL" id="PFH45655.1"/>
    </source>
</evidence>
<dbReference type="STRING" id="703135.A0A2A9N6I1"/>
<proteinExistence type="inferred from homology"/>
<dbReference type="Proteomes" id="UP000242287">
    <property type="component" value="Unassembled WGS sequence"/>
</dbReference>
<feature type="compositionally biased region" description="Polar residues" evidence="4">
    <location>
        <begin position="372"/>
        <end position="381"/>
    </location>
</feature>
<dbReference type="SUPFAM" id="SSF89550">
    <property type="entry name" value="PHP domain-like"/>
    <property type="match status" value="1"/>
</dbReference>